<accession>A0AC34RIG4</accession>
<protein>
    <submittedName>
        <fullName evidence="2">ZP domain-containing protein</fullName>
    </submittedName>
</protein>
<dbReference type="WBParaSite" id="JU765_v2.g7302.t1">
    <property type="protein sequence ID" value="JU765_v2.g7302.t1"/>
    <property type="gene ID" value="JU765_v2.g7302"/>
</dbReference>
<reference evidence="2" key="1">
    <citation type="submission" date="2022-11" db="UniProtKB">
        <authorList>
            <consortium name="WormBaseParasite"/>
        </authorList>
    </citation>
    <scope>IDENTIFICATION</scope>
</reference>
<evidence type="ECO:0000313" key="2">
    <source>
        <dbReference type="WBParaSite" id="JU765_v2.g7302.t1"/>
    </source>
</evidence>
<proteinExistence type="predicted"/>
<name>A0AC34RIG4_9BILA</name>
<evidence type="ECO:0000313" key="1">
    <source>
        <dbReference type="Proteomes" id="UP000887576"/>
    </source>
</evidence>
<sequence length="1045" mass="115660">MYTGAVYAAERFSQCRVLVEDKNNFSIFINRPSINNWCNALETDNVFTVILVLSNDMVLPFDVTTKDDFFYQVTCDYHESNEGKLIHTGIVVGGPTPKSVMSSIHRDDQNEKVNFKILKNSLPVSNVFIGETLTALIQSEVNAKRIHVNECNATRVGGREPRPSSVKLISDGCSLMPQIISDMHVSENGLEASLTAFRIDGSDEIDISCSIMICRKACQQNESCSTIFERHRRTVDVNSSDLDLKFPNSEEDMVTVDQRLKVLNEEDKLNDTTASETRKKDGCLNPILLLFVAILLLLSLLALAIRLNRSGSQQCNGNYAFTFLSDRYMAAQEVIRVFYSKTLEDCLAECLNEKNFLCRSVSFNRTDGGCHLSQQNQLSKPALIKLNNNPNYRIDYYENNCYNIADSFQFDYKCQENGIKVTVKSKFPYTGALYGLYDFFTCRVEPKELTNFEYLFPYPTISRNCSDSIRFKGNDMILEVVLSTDGIEPLYYITQDDLTYQARCPIVQVTETDTQTRLEVTQASFESEAEKLAEDMLTEQERNSMKNLIKMLSAVETKTPILEHGIGSFGPLAPGHAPEIINLEGSYKTSAASNTTTTLPPVVTTTTAVFRTLKPITKDVFTLPFTKPTTSSSSPTTTQATTTTTLKSTTTAQPSTTTTSTTFSTTTTSKQTTSEELLTLGDSPVTTTFKPTVESQLNPQDTKLKKETIEDSQFRFNTRISFPTKNQITLSSSQNNSSNTKTQDWTSPTTSTSSPNPSSTTTQPSTSTTTASPTTTTTSPTSTTTSPTPPPKTLDLGQIPGNVGPPSAPLNENRPPGVNRPGLTPSGKPTQPIIFDIFHNGQPTEAVIVGSRITLSFTPYFAIPPAYMSISGCQVEPIGSPFDWEREPLAIVKDGCQADNVGLVCPPQRTDYGIRVVVESFRYQSTMQVQYTCLVRVCPFSPCPTSTCNSVDGCPKDDLLSRAFGLRAKRDLSFDQIRAALVANPRLQQQLVTSPQHDPKRMTNTLSSQLLMLSGDHLVKKKLVVVNNEDELAYYVRTGAVPDHL</sequence>
<organism evidence="1 2">
    <name type="scientific">Panagrolaimus sp. JU765</name>
    <dbReference type="NCBI Taxonomy" id="591449"/>
    <lineage>
        <taxon>Eukaryota</taxon>
        <taxon>Metazoa</taxon>
        <taxon>Ecdysozoa</taxon>
        <taxon>Nematoda</taxon>
        <taxon>Chromadorea</taxon>
        <taxon>Rhabditida</taxon>
        <taxon>Tylenchina</taxon>
        <taxon>Panagrolaimomorpha</taxon>
        <taxon>Panagrolaimoidea</taxon>
        <taxon>Panagrolaimidae</taxon>
        <taxon>Panagrolaimus</taxon>
    </lineage>
</organism>
<dbReference type="Proteomes" id="UP000887576">
    <property type="component" value="Unplaced"/>
</dbReference>